<protein>
    <submittedName>
        <fullName evidence="3">Heterogeneous nuclear ribonucleoprotein U (HnRNP U) (Scaffold-attachment factor A) (SAF-A)</fullName>
    </submittedName>
</protein>
<gene>
    <name evidence="3" type="ORF">SCF082_LOCUS40511</name>
</gene>
<comment type="caution">
    <text evidence="3">The sequence shown here is derived from an EMBL/GenBank/DDBJ whole genome shotgun (WGS) entry which is preliminary data.</text>
</comment>
<organism evidence="3 4">
    <name type="scientific">Durusdinium trenchii</name>
    <dbReference type="NCBI Taxonomy" id="1381693"/>
    <lineage>
        <taxon>Eukaryota</taxon>
        <taxon>Sar</taxon>
        <taxon>Alveolata</taxon>
        <taxon>Dinophyceae</taxon>
        <taxon>Suessiales</taxon>
        <taxon>Symbiodiniaceae</taxon>
        <taxon>Durusdinium</taxon>
    </lineage>
</organism>
<dbReference type="EMBL" id="CAXAMM010039307">
    <property type="protein sequence ID" value="CAK9085528.1"/>
    <property type="molecule type" value="Genomic_DNA"/>
</dbReference>
<feature type="compositionally biased region" description="Basic and acidic residues" evidence="2">
    <location>
        <begin position="755"/>
        <end position="773"/>
    </location>
</feature>
<keyword evidence="4" id="KW-1185">Reference proteome</keyword>
<dbReference type="PANTHER" id="PTHR12381:SF56">
    <property type="entry name" value="B30.2_SPRY DOMAIN-CONTAINING PROTEIN-RELATED"/>
    <property type="match status" value="1"/>
</dbReference>
<dbReference type="InterPro" id="IPR013320">
    <property type="entry name" value="ConA-like_dom_sf"/>
</dbReference>
<evidence type="ECO:0000313" key="3">
    <source>
        <dbReference type="EMBL" id="CAK9085528.1"/>
    </source>
</evidence>
<dbReference type="PANTHER" id="PTHR12381">
    <property type="entry name" value="HETEROGENEOUS NUCLEAR RIBONUCLEOPROTEIN U FAMILY MEMBER"/>
    <property type="match status" value="1"/>
</dbReference>
<feature type="region of interest" description="Disordered" evidence="2">
    <location>
        <begin position="755"/>
        <end position="865"/>
    </location>
</feature>
<accession>A0ABP0QBB6</accession>
<feature type="region of interest" description="Disordered" evidence="2">
    <location>
        <begin position="445"/>
        <end position="471"/>
    </location>
</feature>
<feature type="compositionally biased region" description="Gly residues" evidence="2">
    <location>
        <begin position="808"/>
        <end position="825"/>
    </location>
</feature>
<feature type="region of interest" description="Disordered" evidence="2">
    <location>
        <begin position="1"/>
        <end position="67"/>
    </location>
</feature>
<name>A0ABP0QBB6_9DINO</name>
<feature type="compositionally biased region" description="Acidic residues" evidence="2">
    <location>
        <begin position="459"/>
        <end position="469"/>
    </location>
</feature>
<dbReference type="Gene3D" id="2.60.120.920">
    <property type="match status" value="1"/>
</dbReference>
<dbReference type="Proteomes" id="UP001642464">
    <property type="component" value="Unassembled WGS sequence"/>
</dbReference>
<keyword evidence="1" id="KW-0175">Coiled coil</keyword>
<keyword evidence="3" id="KW-0687">Ribonucleoprotein</keyword>
<dbReference type="SUPFAM" id="SSF49899">
    <property type="entry name" value="Concanavalin A-like lectins/glucanases"/>
    <property type="match status" value="1"/>
</dbReference>
<evidence type="ECO:0000256" key="2">
    <source>
        <dbReference type="SAM" id="MobiDB-lite"/>
    </source>
</evidence>
<proteinExistence type="predicted"/>
<evidence type="ECO:0000313" key="4">
    <source>
        <dbReference type="Proteomes" id="UP001642464"/>
    </source>
</evidence>
<reference evidence="3 4" key="1">
    <citation type="submission" date="2024-02" db="EMBL/GenBank/DDBJ databases">
        <authorList>
            <person name="Chen Y."/>
            <person name="Shah S."/>
            <person name="Dougan E. K."/>
            <person name="Thang M."/>
            <person name="Chan C."/>
        </authorList>
    </citation>
    <scope>NUCLEOTIDE SEQUENCE [LARGE SCALE GENOMIC DNA]</scope>
</reference>
<feature type="compositionally biased region" description="Basic and acidic residues" evidence="2">
    <location>
        <begin position="445"/>
        <end position="458"/>
    </location>
</feature>
<dbReference type="GO" id="GO:1990904">
    <property type="term" value="C:ribonucleoprotein complex"/>
    <property type="evidence" value="ECO:0007669"/>
    <property type="project" value="UniProtKB-KW"/>
</dbReference>
<feature type="compositionally biased region" description="Acidic residues" evidence="2">
    <location>
        <begin position="47"/>
        <end position="59"/>
    </location>
</feature>
<feature type="compositionally biased region" description="Gly residues" evidence="2">
    <location>
        <begin position="851"/>
        <end position="865"/>
    </location>
</feature>
<feature type="compositionally biased region" description="Basic and acidic residues" evidence="2">
    <location>
        <begin position="1"/>
        <end position="46"/>
    </location>
</feature>
<feature type="compositionally biased region" description="Polar residues" evidence="2">
    <location>
        <begin position="826"/>
        <end position="838"/>
    </location>
</feature>
<sequence length="865" mass="97105">MAPKPEEQEAKEETKVEEPAEKPAEGEAAEEEKKPEEEKEEEKPKEEEPEEPKEIEEEDAKPLAGPKVKGCSLNFEDATLNVMPTAGGRLLRTLCEGGMQFLLAACRSNTGVKSGRYMFETRIVEELPTTENHGARVPQPKQLLRVGFTLEGSSLFLADGTDNVAFDSEGFFTVGKVRSRSGAKFWRNQTVAVLLNLEDGPNKNTVSLFVEGVRKSKPMPLPESLCGKVLYPTITYRNISLEVNLGPACRKPLPFTCHMVAGAAASDVVVSASKTKGKKECVFPIGLPDQGYFDWVDQFLEKNPGYVELSDRKMIEWAWKSGLGRPRKGGSNDKPDLTFSNPMLDDGSIKKVVSNVSPCLERNYVIPELRANLVPADRATSLQKYIAQDYKRKAIVIMGEPTKEYKEKIQSMILQEKTAKAEAEKKRKAQEEERKRLLELRAKKAQEAKNAKKAKDAKDEEETKEEEVTEDVKMDEPVVVELTEEEKAMKYRKTDLPDMAESDLSKSYTSFSLPSKEEGFEEVLYEWQKEADCSSLLKSWILQLKLTQRAEDLQPGAAFKESWQKWQKTLQEWRRAQQDYKDPTKRKAAAAKKAEAEKKKLEEEKKKLMEAGDEDGVKALEESAKEKAAPMEIDFEDLDVMGVSDILDLGNGMPLFDKFAYEDWTLLSTRYELHLLLHSSKKDLNDPDRPSFGEKHLGFYYTKYFKKAWNFSQFGLEKFEDLMDVIRDSVSIDQQFLKAEKPEDTPLEDFVKFTEEHRRERERRVDAGDETAKLKFTRPVARQADKGAKGSSKGAPAPATGGRSNYGSYGGGNYGGGGGYGGGGYTSQKRTYPSQSSYPPAKQPKTSYGSYGNGARGGGGAYYRK</sequence>
<evidence type="ECO:0000256" key="1">
    <source>
        <dbReference type="SAM" id="Coils"/>
    </source>
</evidence>
<feature type="coiled-coil region" evidence="1">
    <location>
        <begin position="584"/>
        <end position="614"/>
    </location>
</feature>
<dbReference type="InterPro" id="IPR043136">
    <property type="entry name" value="B30.2/SPRY_sf"/>
</dbReference>